<sequence>MIACDSNGLDETILPNQDEVRNVVLIEQNYHATETELSLTKFFSEDEVVIPAELPAQNPDEGEVDYESDVDDDVYYYTSSDGSEDEMMYEVETIIDDRLDNGKRFYLIKWRGFGSDQNSWEPERYIADPALISEYNRDSERRRRAAVKSSNSGGSQDSGQSPEKSVESGGISRKTLEESGSYKRITSDRRELEILLKDAGITVGGTVFDMKERLLNHQNRAGFVSAVQTMKDSVLKKVIKKQSKKQTRLDEDEARMKRAIDLIRKQTAAQRENTVHEPAVLGSTIRAVEHAELKSMRAFLSMFNAYISRQSRERSGRFMDQHFTGPGLDKQEASVDDDASRDDNNGDDEGSSSDDDVLLGKRSRRRFVGDSDEEET</sequence>
<proteinExistence type="predicted"/>
<dbReference type="PROSITE" id="PS00598">
    <property type="entry name" value="CHROMO_1"/>
    <property type="match status" value="1"/>
</dbReference>
<name>A0A7S2G5W2_9STRA</name>
<dbReference type="InterPro" id="IPR000953">
    <property type="entry name" value="Chromo/chromo_shadow_dom"/>
</dbReference>
<feature type="compositionally biased region" description="Low complexity" evidence="3">
    <location>
        <begin position="149"/>
        <end position="161"/>
    </location>
</feature>
<dbReference type="InterPro" id="IPR023780">
    <property type="entry name" value="Chromo_domain"/>
</dbReference>
<feature type="region of interest" description="Disordered" evidence="3">
    <location>
        <begin position="137"/>
        <end position="175"/>
    </location>
</feature>
<gene>
    <name evidence="5" type="ORF">DSPE1174_LOCUS16470</name>
</gene>
<evidence type="ECO:0000313" key="5">
    <source>
        <dbReference type="EMBL" id="CAD9432762.1"/>
    </source>
</evidence>
<dbReference type="EMBL" id="HBGS01032126">
    <property type="protein sequence ID" value="CAD9432762.1"/>
    <property type="molecule type" value="Transcribed_RNA"/>
</dbReference>
<dbReference type="AlphaFoldDB" id="A0A7S2G5W2"/>
<dbReference type="CDD" id="cd00024">
    <property type="entry name" value="CD_CSD"/>
    <property type="match status" value="1"/>
</dbReference>
<dbReference type="Pfam" id="PF00385">
    <property type="entry name" value="Chromo"/>
    <property type="match status" value="1"/>
</dbReference>
<accession>A0A7S2G5W2</accession>
<dbReference type="InterPro" id="IPR051219">
    <property type="entry name" value="Heterochromatin_chromo-domain"/>
</dbReference>
<dbReference type="InterPro" id="IPR023779">
    <property type="entry name" value="Chromodomain_CS"/>
</dbReference>
<protein>
    <recommendedName>
        <fullName evidence="4">Chromo domain-containing protein</fullName>
    </recommendedName>
</protein>
<keyword evidence="2" id="KW-0539">Nucleus</keyword>
<dbReference type="GO" id="GO:0005634">
    <property type="term" value="C:nucleus"/>
    <property type="evidence" value="ECO:0007669"/>
    <property type="project" value="UniProtKB-SubCell"/>
</dbReference>
<evidence type="ECO:0000259" key="4">
    <source>
        <dbReference type="PROSITE" id="PS50013"/>
    </source>
</evidence>
<evidence type="ECO:0000256" key="3">
    <source>
        <dbReference type="SAM" id="MobiDB-lite"/>
    </source>
</evidence>
<dbReference type="Gene3D" id="2.40.50.40">
    <property type="match status" value="1"/>
</dbReference>
<evidence type="ECO:0000256" key="1">
    <source>
        <dbReference type="ARBA" id="ARBA00004123"/>
    </source>
</evidence>
<dbReference type="SMART" id="SM00298">
    <property type="entry name" value="CHROMO"/>
    <property type="match status" value="1"/>
</dbReference>
<feature type="domain" description="Chromo" evidence="4">
    <location>
        <begin position="89"/>
        <end position="147"/>
    </location>
</feature>
<dbReference type="SUPFAM" id="SSF54160">
    <property type="entry name" value="Chromo domain-like"/>
    <property type="match status" value="1"/>
</dbReference>
<reference evidence="5" key="1">
    <citation type="submission" date="2021-01" db="EMBL/GenBank/DDBJ databases">
        <authorList>
            <person name="Corre E."/>
            <person name="Pelletier E."/>
            <person name="Niang G."/>
            <person name="Scheremetjew M."/>
            <person name="Finn R."/>
            <person name="Kale V."/>
            <person name="Holt S."/>
            <person name="Cochrane G."/>
            <person name="Meng A."/>
            <person name="Brown T."/>
            <person name="Cohen L."/>
        </authorList>
    </citation>
    <scope>NUCLEOTIDE SEQUENCE</scope>
    <source>
        <strain evidence="5">CCMP1381</strain>
    </source>
</reference>
<dbReference type="PROSITE" id="PS50013">
    <property type="entry name" value="CHROMO_2"/>
    <property type="match status" value="1"/>
</dbReference>
<comment type="subcellular location">
    <subcellularLocation>
        <location evidence="1">Nucleus</location>
    </subcellularLocation>
</comment>
<feature type="region of interest" description="Disordered" evidence="3">
    <location>
        <begin position="319"/>
        <end position="376"/>
    </location>
</feature>
<feature type="compositionally biased region" description="Acidic residues" evidence="3">
    <location>
        <begin position="334"/>
        <end position="357"/>
    </location>
</feature>
<evidence type="ECO:0000256" key="2">
    <source>
        <dbReference type="ARBA" id="ARBA00023242"/>
    </source>
</evidence>
<organism evidence="5">
    <name type="scientific">Octactis speculum</name>
    <dbReference type="NCBI Taxonomy" id="3111310"/>
    <lineage>
        <taxon>Eukaryota</taxon>
        <taxon>Sar</taxon>
        <taxon>Stramenopiles</taxon>
        <taxon>Ochrophyta</taxon>
        <taxon>Dictyochophyceae</taxon>
        <taxon>Dictyochales</taxon>
        <taxon>Dictyochaceae</taxon>
        <taxon>Octactis</taxon>
    </lineage>
</organism>
<dbReference type="PANTHER" id="PTHR22812">
    <property type="entry name" value="CHROMOBOX PROTEIN"/>
    <property type="match status" value="1"/>
</dbReference>
<dbReference type="InterPro" id="IPR016197">
    <property type="entry name" value="Chromo-like_dom_sf"/>
</dbReference>